<evidence type="ECO:0000313" key="2">
    <source>
        <dbReference type="Proteomes" id="UP000323917"/>
    </source>
</evidence>
<dbReference type="AlphaFoldDB" id="A0A5B9QED0"/>
<protein>
    <submittedName>
        <fullName evidence="1">Uncharacterized protein</fullName>
    </submittedName>
</protein>
<gene>
    <name evidence="1" type="ORF">Pr1d_31580</name>
</gene>
<accession>A0A5B9QED0</accession>
<proteinExistence type="predicted"/>
<sequence>MTVYKVPVRVEVPAHGEVEVEADSLEKACIHIRDDIREHGFNSIAGEAEFTTDWENATNLSLGRVVLLDGRKFTERS</sequence>
<keyword evidence="2" id="KW-1185">Reference proteome</keyword>
<dbReference type="EMBL" id="CP042913">
    <property type="protein sequence ID" value="QEG35852.1"/>
    <property type="molecule type" value="Genomic_DNA"/>
</dbReference>
<reference evidence="1 2" key="1">
    <citation type="submission" date="2019-08" db="EMBL/GenBank/DDBJ databases">
        <title>Deep-cultivation of Planctomycetes and their phenomic and genomic characterization uncovers novel biology.</title>
        <authorList>
            <person name="Wiegand S."/>
            <person name="Jogler M."/>
            <person name="Boedeker C."/>
            <person name="Pinto D."/>
            <person name="Vollmers J."/>
            <person name="Rivas-Marin E."/>
            <person name="Kohn T."/>
            <person name="Peeters S.H."/>
            <person name="Heuer A."/>
            <person name="Rast P."/>
            <person name="Oberbeckmann S."/>
            <person name="Bunk B."/>
            <person name="Jeske O."/>
            <person name="Meyerdierks A."/>
            <person name="Storesund J.E."/>
            <person name="Kallscheuer N."/>
            <person name="Luecker S."/>
            <person name="Lage O.M."/>
            <person name="Pohl T."/>
            <person name="Merkel B.J."/>
            <person name="Hornburger P."/>
            <person name="Mueller R.-W."/>
            <person name="Bruemmer F."/>
            <person name="Labrenz M."/>
            <person name="Spormann A.M."/>
            <person name="Op den Camp H."/>
            <person name="Overmann J."/>
            <person name="Amann R."/>
            <person name="Jetten M.S.M."/>
            <person name="Mascher T."/>
            <person name="Medema M.H."/>
            <person name="Devos D.P."/>
            <person name="Kaster A.-K."/>
            <person name="Ovreas L."/>
            <person name="Rohde M."/>
            <person name="Galperin M.Y."/>
            <person name="Jogler C."/>
        </authorList>
    </citation>
    <scope>NUCLEOTIDE SEQUENCE [LARGE SCALE GENOMIC DNA]</scope>
    <source>
        <strain evidence="1 2">Pr1d</strain>
    </source>
</reference>
<dbReference type="Proteomes" id="UP000323917">
    <property type="component" value="Chromosome"/>
</dbReference>
<evidence type="ECO:0000313" key="1">
    <source>
        <dbReference type="EMBL" id="QEG35852.1"/>
    </source>
</evidence>
<dbReference type="KEGG" id="bgok:Pr1d_31580"/>
<organism evidence="1 2">
    <name type="scientific">Bythopirellula goksoeyrii</name>
    <dbReference type="NCBI Taxonomy" id="1400387"/>
    <lineage>
        <taxon>Bacteria</taxon>
        <taxon>Pseudomonadati</taxon>
        <taxon>Planctomycetota</taxon>
        <taxon>Planctomycetia</taxon>
        <taxon>Pirellulales</taxon>
        <taxon>Lacipirellulaceae</taxon>
        <taxon>Bythopirellula</taxon>
    </lineage>
</organism>
<name>A0A5B9QED0_9BACT</name>